<evidence type="ECO:0000313" key="4">
    <source>
        <dbReference type="EMBL" id="TGK19261.1"/>
    </source>
</evidence>
<protein>
    <submittedName>
        <fullName evidence="4">PAS domain S-box protein</fullName>
    </submittedName>
</protein>
<dbReference type="InterPro" id="IPR035965">
    <property type="entry name" value="PAS-like_dom_sf"/>
</dbReference>
<evidence type="ECO:0000256" key="1">
    <source>
        <dbReference type="ARBA" id="ARBA00022801"/>
    </source>
</evidence>
<dbReference type="InterPro" id="IPR001932">
    <property type="entry name" value="PPM-type_phosphatase-like_dom"/>
</dbReference>
<feature type="domain" description="PAC" evidence="3">
    <location>
        <begin position="210"/>
        <end position="260"/>
    </location>
</feature>
<dbReference type="Pfam" id="PF08448">
    <property type="entry name" value="PAS_4"/>
    <property type="match status" value="1"/>
</dbReference>
<dbReference type="Pfam" id="PF13426">
    <property type="entry name" value="PAS_9"/>
    <property type="match status" value="1"/>
</dbReference>
<dbReference type="EMBL" id="RQEV01000008">
    <property type="protein sequence ID" value="TGK19261.1"/>
    <property type="molecule type" value="Genomic_DNA"/>
</dbReference>
<dbReference type="RefSeq" id="WP_135812964.1">
    <property type="nucleotide sequence ID" value="NZ_RQEV01000008.1"/>
</dbReference>
<evidence type="ECO:0000259" key="3">
    <source>
        <dbReference type="PROSITE" id="PS50113"/>
    </source>
</evidence>
<dbReference type="Pfam" id="PF07228">
    <property type="entry name" value="SpoIIE"/>
    <property type="match status" value="1"/>
</dbReference>
<feature type="domain" description="PAS" evidence="2">
    <location>
        <begin position="136"/>
        <end position="189"/>
    </location>
</feature>
<dbReference type="InterPro" id="IPR036457">
    <property type="entry name" value="PPM-type-like_dom_sf"/>
</dbReference>
<keyword evidence="5" id="KW-1185">Reference proteome</keyword>
<sequence length="535" mass="60938">MSEPDKNFSGPQAAFQSASRRDVIRILERITDAFLSLDGELRIGYANFEAEHLLDVLRENLVGKRITEILPQFSGTPLFPSIVEARRTGIHKDLELLDPTDGTWYEVRLFPSHDDLAVYFRDVTSRKLGEVKLRESEERLSELVRTSLEPILSLNSDMEIVLINPAAEALFGYSSWEVIRRHIKFLVPDRHKKWGSTVVQRLSETPDKGIFGPFRGKRKDGTEPILEVSVSKMRTSSGSGFTLIVRDVTERIRTERKLKNTVEKLRQVDRERNHLLHHLEDQVRERSKELSRFYKLMKEELSLAQRVQKSLLPPIDTSISGASTFITYLPVMDVGGDWYDVFEVRPGILRILLADATGHGVQAALVTMTIKGVCEPIKYLAVSPSELLTGINTDYCRNFRSLQMYFSCFILDIDVNRKELRFASAGHPAVFWKTNDETQLLERTGSLVGLSGEMKFGEELRTYKSGDSLLMVTDGIFEEFDSEQHPFGEERIEEIYKTSGLEGKALHDRMLKDMKAHLGKREPQDDITLISVALS</sequence>
<dbReference type="InterPro" id="IPR000700">
    <property type="entry name" value="PAS-assoc_C"/>
</dbReference>
<reference evidence="4" key="1">
    <citation type="journal article" date="2019" name="PLoS Negl. Trop. Dis.">
        <title>Revisiting the worldwide diversity of Leptospira species in the environment.</title>
        <authorList>
            <person name="Vincent A.T."/>
            <person name="Schiettekatte O."/>
            <person name="Bourhy P."/>
            <person name="Veyrier F.J."/>
            <person name="Picardeau M."/>
        </authorList>
    </citation>
    <scope>NUCLEOTIDE SEQUENCE [LARGE SCALE GENOMIC DNA]</scope>
    <source>
        <strain evidence="4">SCS5</strain>
    </source>
</reference>
<dbReference type="Proteomes" id="UP000297855">
    <property type="component" value="Unassembled WGS sequence"/>
</dbReference>
<dbReference type="NCBIfam" id="TIGR00229">
    <property type="entry name" value="sensory_box"/>
    <property type="match status" value="1"/>
</dbReference>
<dbReference type="SUPFAM" id="SSF55785">
    <property type="entry name" value="PYP-like sensor domain (PAS domain)"/>
    <property type="match status" value="2"/>
</dbReference>
<name>A0A4R9GQ19_9LEPT</name>
<evidence type="ECO:0000313" key="5">
    <source>
        <dbReference type="Proteomes" id="UP000297855"/>
    </source>
</evidence>
<dbReference type="AlphaFoldDB" id="A0A4R9GQ19"/>
<dbReference type="Gene3D" id="3.30.450.20">
    <property type="entry name" value="PAS domain"/>
    <property type="match status" value="2"/>
</dbReference>
<dbReference type="PROSITE" id="PS50113">
    <property type="entry name" value="PAC"/>
    <property type="match status" value="1"/>
</dbReference>
<dbReference type="SMART" id="SM00091">
    <property type="entry name" value="PAS"/>
    <property type="match status" value="2"/>
</dbReference>
<dbReference type="PANTHER" id="PTHR43156">
    <property type="entry name" value="STAGE II SPORULATION PROTEIN E-RELATED"/>
    <property type="match status" value="1"/>
</dbReference>
<dbReference type="InterPro" id="IPR000014">
    <property type="entry name" value="PAS"/>
</dbReference>
<gene>
    <name evidence="4" type="ORF">EHO61_07265</name>
</gene>
<dbReference type="Gene3D" id="3.60.40.10">
    <property type="entry name" value="PPM-type phosphatase domain"/>
    <property type="match status" value="1"/>
</dbReference>
<keyword evidence="1" id="KW-0378">Hydrolase</keyword>
<dbReference type="InterPro" id="IPR013656">
    <property type="entry name" value="PAS_4"/>
</dbReference>
<dbReference type="SMART" id="SM00331">
    <property type="entry name" value="PP2C_SIG"/>
    <property type="match status" value="1"/>
</dbReference>
<dbReference type="SUPFAM" id="SSF81606">
    <property type="entry name" value="PP2C-like"/>
    <property type="match status" value="1"/>
</dbReference>
<comment type="caution">
    <text evidence="4">The sequence shown here is derived from an EMBL/GenBank/DDBJ whole genome shotgun (WGS) entry which is preliminary data.</text>
</comment>
<accession>A0A4R9GQ19</accession>
<dbReference type="InterPro" id="IPR052016">
    <property type="entry name" value="Bact_Sigma-Reg"/>
</dbReference>
<evidence type="ECO:0000259" key="2">
    <source>
        <dbReference type="PROSITE" id="PS50112"/>
    </source>
</evidence>
<dbReference type="GO" id="GO:0016791">
    <property type="term" value="F:phosphatase activity"/>
    <property type="evidence" value="ECO:0007669"/>
    <property type="project" value="TreeGrafter"/>
</dbReference>
<organism evidence="4 5">
    <name type="scientific">Leptospira fluminis</name>
    <dbReference type="NCBI Taxonomy" id="2484979"/>
    <lineage>
        <taxon>Bacteria</taxon>
        <taxon>Pseudomonadati</taxon>
        <taxon>Spirochaetota</taxon>
        <taxon>Spirochaetia</taxon>
        <taxon>Leptospirales</taxon>
        <taxon>Leptospiraceae</taxon>
        <taxon>Leptospira</taxon>
    </lineage>
</organism>
<proteinExistence type="predicted"/>
<feature type="domain" description="PAS" evidence="2">
    <location>
        <begin position="19"/>
        <end position="70"/>
    </location>
</feature>
<dbReference type="PANTHER" id="PTHR43156:SF2">
    <property type="entry name" value="STAGE II SPORULATION PROTEIN E"/>
    <property type="match status" value="1"/>
</dbReference>
<dbReference type="CDD" id="cd00130">
    <property type="entry name" value="PAS"/>
    <property type="match status" value="2"/>
</dbReference>
<dbReference type="OrthoDB" id="341834at2"/>
<dbReference type="PROSITE" id="PS50112">
    <property type="entry name" value="PAS"/>
    <property type="match status" value="2"/>
</dbReference>